<feature type="transmembrane region" description="Helical" evidence="1">
    <location>
        <begin position="322"/>
        <end position="344"/>
    </location>
</feature>
<feature type="transmembrane region" description="Helical" evidence="1">
    <location>
        <begin position="21"/>
        <end position="39"/>
    </location>
</feature>
<comment type="caution">
    <text evidence="3">The sequence shown here is derived from an EMBL/GenBank/DDBJ whole genome shotgun (WGS) entry which is preliminary data.</text>
</comment>
<feature type="transmembrane region" description="Helical" evidence="1">
    <location>
        <begin position="240"/>
        <end position="258"/>
    </location>
</feature>
<evidence type="ECO:0000259" key="2">
    <source>
        <dbReference type="Pfam" id="PF01757"/>
    </source>
</evidence>
<keyword evidence="1" id="KW-0472">Membrane</keyword>
<reference evidence="3 4" key="1">
    <citation type="submission" date="2024-09" db="EMBL/GenBank/DDBJ databases">
        <title>Laminarin stimulates single cell rates of sulfate reduction while oxygen inhibits transcriptomic activity in coastal marine sediment.</title>
        <authorList>
            <person name="Lindsay M."/>
            <person name="Orcutt B."/>
            <person name="Emerson D."/>
            <person name="Stepanauskas R."/>
            <person name="D'Angelo T."/>
        </authorList>
    </citation>
    <scope>NUCLEOTIDE SEQUENCE [LARGE SCALE GENOMIC DNA]</scope>
    <source>
        <strain evidence="3">SAG AM-311-K15</strain>
    </source>
</reference>
<dbReference type="InterPro" id="IPR050623">
    <property type="entry name" value="Glucan_succinyl_AcylTrfase"/>
</dbReference>
<keyword evidence="3" id="KW-0808">Transferase</keyword>
<feature type="transmembrane region" description="Helical" evidence="1">
    <location>
        <begin position="136"/>
        <end position="157"/>
    </location>
</feature>
<dbReference type="EMBL" id="JBHPBY010000060">
    <property type="protein sequence ID" value="MFC1849808.1"/>
    <property type="molecule type" value="Genomic_DNA"/>
</dbReference>
<name>A0ABV6YUP8_UNCC1</name>
<feature type="transmembrane region" description="Helical" evidence="1">
    <location>
        <begin position="296"/>
        <end position="316"/>
    </location>
</feature>
<feature type="domain" description="Acyltransferase 3" evidence="2">
    <location>
        <begin position="17"/>
        <end position="341"/>
    </location>
</feature>
<evidence type="ECO:0000313" key="3">
    <source>
        <dbReference type="EMBL" id="MFC1849808.1"/>
    </source>
</evidence>
<feature type="transmembrane region" description="Helical" evidence="1">
    <location>
        <begin position="59"/>
        <end position="81"/>
    </location>
</feature>
<feature type="transmembrane region" description="Helical" evidence="1">
    <location>
        <begin position="264"/>
        <end position="284"/>
    </location>
</feature>
<accession>A0ABV6YUP8</accession>
<dbReference type="Pfam" id="PF01757">
    <property type="entry name" value="Acyl_transf_3"/>
    <property type="match status" value="1"/>
</dbReference>
<feature type="transmembrane region" description="Helical" evidence="1">
    <location>
        <begin position="208"/>
        <end position="228"/>
    </location>
</feature>
<keyword evidence="1" id="KW-0812">Transmembrane</keyword>
<organism evidence="3 4">
    <name type="scientific">candidate division CSSED10-310 bacterium</name>
    <dbReference type="NCBI Taxonomy" id="2855610"/>
    <lineage>
        <taxon>Bacteria</taxon>
        <taxon>Bacteria division CSSED10-310</taxon>
    </lineage>
</organism>
<gene>
    <name evidence="3" type="ORF">ACFL27_06330</name>
</gene>
<proteinExistence type="predicted"/>
<keyword evidence="3" id="KW-0012">Acyltransferase</keyword>
<evidence type="ECO:0000313" key="4">
    <source>
        <dbReference type="Proteomes" id="UP001594351"/>
    </source>
</evidence>
<keyword evidence="4" id="KW-1185">Reference proteome</keyword>
<sequence>MIEKATTSSADNWQRRYDIDWLRTMAMGLLIIFHVVVSFQPWAHTILIIQNEHSLKELWIIISMINIWRIPILFMISGMGVRFAMERRDWKQLLKDRTVRILLPFLFGFFFICPISIYLGMKYYGKQAAYIPNAGHLWFLVNIFLYVLCLLPLLVYLKHHPDNIVLRLLSRMFRHPGALYSAALAIMVEVWLLDPNYFTYYIQTPHGFWLGMVCFAVGFIFISLQDVFWQAVEGVRRSALALAFLFYMVRLVVFKLQVVPNTMIAFESMCWMLAILGYGSLYLNKPSHSLNYFSKAVYPVYIIHLPVQFCISYFLLPQPLPVILKLIFLLAGTFSVSLLMYHYVIRRLKWIRPMFGMKLSYS</sequence>
<dbReference type="GO" id="GO:0016746">
    <property type="term" value="F:acyltransferase activity"/>
    <property type="evidence" value="ECO:0007669"/>
    <property type="project" value="UniProtKB-KW"/>
</dbReference>
<keyword evidence="1" id="KW-1133">Transmembrane helix</keyword>
<dbReference type="PANTHER" id="PTHR36927">
    <property type="entry name" value="BLR4337 PROTEIN"/>
    <property type="match status" value="1"/>
</dbReference>
<dbReference type="PANTHER" id="PTHR36927:SF3">
    <property type="entry name" value="GLUCANS BIOSYNTHESIS PROTEIN C"/>
    <property type="match status" value="1"/>
</dbReference>
<feature type="transmembrane region" description="Helical" evidence="1">
    <location>
        <begin position="177"/>
        <end position="193"/>
    </location>
</feature>
<evidence type="ECO:0000256" key="1">
    <source>
        <dbReference type="SAM" id="Phobius"/>
    </source>
</evidence>
<protein>
    <submittedName>
        <fullName evidence="3">Acyltransferase family protein</fullName>
    </submittedName>
</protein>
<dbReference type="InterPro" id="IPR002656">
    <property type="entry name" value="Acyl_transf_3_dom"/>
</dbReference>
<dbReference type="Proteomes" id="UP001594351">
    <property type="component" value="Unassembled WGS sequence"/>
</dbReference>
<feature type="transmembrane region" description="Helical" evidence="1">
    <location>
        <begin position="101"/>
        <end position="124"/>
    </location>
</feature>